<gene>
    <name evidence="2" type="ORF">BaRGS_00015872</name>
</gene>
<name>A0ABD0L1C2_9CAEN</name>
<dbReference type="AlphaFoldDB" id="A0ABD0L1C2"/>
<evidence type="ECO:0000313" key="2">
    <source>
        <dbReference type="EMBL" id="KAK7492925.1"/>
    </source>
</evidence>
<evidence type="ECO:0000313" key="3">
    <source>
        <dbReference type="Proteomes" id="UP001519460"/>
    </source>
</evidence>
<accession>A0ABD0L1C2</accession>
<comment type="caution">
    <text evidence="2">The sequence shown here is derived from an EMBL/GenBank/DDBJ whole genome shotgun (WGS) entry which is preliminary data.</text>
</comment>
<organism evidence="2 3">
    <name type="scientific">Batillaria attramentaria</name>
    <dbReference type="NCBI Taxonomy" id="370345"/>
    <lineage>
        <taxon>Eukaryota</taxon>
        <taxon>Metazoa</taxon>
        <taxon>Spiralia</taxon>
        <taxon>Lophotrochozoa</taxon>
        <taxon>Mollusca</taxon>
        <taxon>Gastropoda</taxon>
        <taxon>Caenogastropoda</taxon>
        <taxon>Sorbeoconcha</taxon>
        <taxon>Cerithioidea</taxon>
        <taxon>Batillariidae</taxon>
        <taxon>Batillaria</taxon>
    </lineage>
</organism>
<dbReference type="Proteomes" id="UP001519460">
    <property type="component" value="Unassembled WGS sequence"/>
</dbReference>
<evidence type="ECO:0000256" key="1">
    <source>
        <dbReference type="SAM" id="MobiDB-lite"/>
    </source>
</evidence>
<proteinExistence type="predicted"/>
<feature type="region of interest" description="Disordered" evidence="1">
    <location>
        <begin position="22"/>
        <end position="52"/>
    </location>
</feature>
<keyword evidence="3" id="KW-1185">Reference proteome</keyword>
<sequence length="52" mass="5754">MDGRLQRPERQATVWSVFKRNLGLPTTDDQSTPSDKLPLRQVDSLKAGGASE</sequence>
<dbReference type="EMBL" id="JACVVK020000098">
    <property type="protein sequence ID" value="KAK7492925.1"/>
    <property type="molecule type" value="Genomic_DNA"/>
</dbReference>
<feature type="non-terminal residue" evidence="2">
    <location>
        <position position="52"/>
    </location>
</feature>
<reference evidence="2 3" key="1">
    <citation type="journal article" date="2023" name="Sci. Data">
        <title>Genome assembly of the Korean intertidal mud-creeper Batillaria attramentaria.</title>
        <authorList>
            <person name="Patra A.K."/>
            <person name="Ho P.T."/>
            <person name="Jun S."/>
            <person name="Lee S.J."/>
            <person name="Kim Y."/>
            <person name="Won Y.J."/>
        </authorList>
    </citation>
    <scope>NUCLEOTIDE SEQUENCE [LARGE SCALE GENOMIC DNA]</scope>
    <source>
        <strain evidence="2">Wonlab-2016</strain>
    </source>
</reference>
<protein>
    <submittedName>
        <fullName evidence="2">Uncharacterized protein</fullName>
    </submittedName>
</protein>